<comment type="caution">
    <text evidence="1">The sequence shown here is derived from an EMBL/GenBank/DDBJ whole genome shotgun (WGS) entry which is preliminary data.</text>
</comment>
<evidence type="ECO:0000313" key="1">
    <source>
        <dbReference type="EMBL" id="CAD8134321.1"/>
    </source>
</evidence>
<proteinExistence type="predicted"/>
<organism evidence="1 2">
    <name type="scientific">Paramecium octaurelia</name>
    <dbReference type="NCBI Taxonomy" id="43137"/>
    <lineage>
        <taxon>Eukaryota</taxon>
        <taxon>Sar</taxon>
        <taxon>Alveolata</taxon>
        <taxon>Ciliophora</taxon>
        <taxon>Intramacronucleata</taxon>
        <taxon>Oligohymenophorea</taxon>
        <taxon>Peniculida</taxon>
        <taxon>Parameciidae</taxon>
        <taxon>Paramecium</taxon>
    </lineage>
</organism>
<reference evidence="1" key="1">
    <citation type="submission" date="2021-01" db="EMBL/GenBank/DDBJ databases">
        <authorList>
            <consortium name="Genoscope - CEA"/>
            <person name="William W."/>
        </authorList>
    </citation>
    <scope>NUCLEOTIDE SEQUENCE</scope>
</reference>
<dbReference type="Proteomes" id="UP000683925">
    <property type="component" value="Unassembled WGS sequence"/>
</dbReference>
<gene>
    <name evidence="1" type="ORF">POCTA_138.1.T0050372</name>
</gene>
<accession>A0A8S1RZ63</accession>
<dbReference type="AlphaFoldDB" id="A0A8S1RZ63"/>
<evidence type="ECO:0000313" key="2">
    <source>
        <dbReference type="Proteomes" id="UP000683925"/>
    </source>
</evidence>
<name>A0A8S1RZ63_PAROT</name>
<dbReference type="EMBL" id="CAJJDP010000004">
    <property type="protein sequence ID" value="CAD8134321.1"/>
    <property type="molecule type" value="Genomic_DNA"/>
</dbReference>
<protein>
    <submittedName>
        <fullName evidence="1">Uncharacterized protein</fullName>
    </submittedName>
</protein>
<sequence length="59" mass="7261">MYQKGLPNQIQETMNKEIQIQYKEQQRLLTLLAQKKLTNQGTEIHFRFILELQLWNHEY</sequence>
<keyword evidence="2" id="KW-1185">Reference proteome</keyword>